<accession>A0A0M9DMY5</accession>
<dbReference type="EMBL" id="LGCI01000004">
    <property type="protein sequence ID" value="KOY83726.1"/>
    <property type="molecule type" value="Genomic_DNA"/>
</dbReference>
<organism evidence="1 2">
    <name type="scientific">Lysinibacillus macroides</name>
    <dbReference type="NCBI Taxonomy" id="33935"/>
    <lineage>
        <taxon>Bacteria</taxon>
        <taxon>Bacillati</taxon>
        <taxon>Bacillota</taxon>
        <taxon>Bacilli</taxon>
        <taxon>Bacillales</taxon>
        <taxon>Bacillaceae</taxon>
        <taxon>Lysinibacillus</taxon>
    </lineage>
</organism>
<sequence length="62" mass="7099">MSLFSKKRSVGRPSIGITKKVSLTLTKDDWEQFDAQAKSNRSLFLRKIIVKALNEEDSSENR</sequence>
<evidence type="ECO:0000313" key="2">
    <source>
        <dbReference type="Proteomes" id="UP000037977"/>
    </source>
</evidence>
<dbReference type="AlphaFoldDB" id="A0A0M9DMY5"/>
<reference evidence="1 2" key="1">
    <citation type="submission" date="2015-07" db="EMBL/GenBank/DDBJ databases">
        <title>Genome sequencing project for genomic taxonomy and phylogenomics of Bacillus-like bacteria.</title>
        <authorList>
            <person name="Liu B."/>
            <person name="Wang J."/>
            <person name="Zhu Y."/>
            <person name="Liu G."/>
            <person name="Chen Q."/>
            <person name="Chen Z."/>
            <person name="Che J."/>
            <person name="Ge C."/>
            <person name="Shi H."/>
            <person name="Pan Z."/>
            <person name="Liu X."/>
        </authorList>
    </citation>
    <scope>NUCLEOTIDE SEQUENCE [LARGE SCALE GENOMIC DNA]</scope>
    <source>
        <strain evidence="1 2">DSM 54</strain>
    </source>
</reference>
<proteinExistence type="predicted"/>
<evidence type="ECO:0008006" key="3">
    <source>
        <dbReference type="Google" id="ProtNLM"/>
    </source>
</evidence>
<evidence type="ECO:0000313" key="1">
    <source>
        <dbReference type="EMBL" id="KOY83726.1"/>
    </source>
</evidence>
<comment type="caution">
    <text evidence="1">The sequence shown here is derived from an EMBL/GenBank/DDBJ whole genome shotgun (WGS) entry which is preliminary data.</text>
</comment>
<name>A0A0M9DMY5_9BACI</name>
<protein>
    <recommendedName>
        <fullName evidence="3">CopG family transcriptional regulator</fullName>
    </recommendedName>
</protein>
<dbReference type="Proteomes" id="UP000037977">
    <property type="component" value="Unassembled WGS sequence"/>
</dbReference>
<gene>
    <name evidence="1" type="ORF">ADM90_02955</name>
</gene>
<dbReference type="PATRIC" id="fig|33935.3.peg.1667"/>
<keyword evidence="2" id="KW-1185">Reference proteome</keyword>